<evidence type="ECO:0000259" key="1">
    <source>
        <dbReference type="SMART" id="SM01126"/>
    </source>
</evidence>
<sequence>MSTQRLRSILPHLEELTYAELKKLKHEVDGLISQNQVGEVIAEREENLTGCPHCSSNQLSRWGFTKQGVQRFKCKACLQTFNALKGTPLYRMRMSQKWLKYNALMWHGSTLRQCAKELDINLRTAFRWRHAFLKAPANTDIQPLSGVIEADETFINESFKGKRRLHRDARKRGGGKVPKTPILIALNREGSVIHEVVDFNTKENICRFLKSRIADGSVLCTDGNKSYIEVVNGRKIDHKRIVGLDKVRVVENIYHIQTLNNYMMHWKEWMVRFRGVGREYLPHYLSWFRYMKQNEKSDQGLLFAAMTNT</sequence>
<evidence type="ECO:0000313" key="3">
    <source>
        <dbReference type="Proteomes" id="UP000315901"/>
    </source>
</evidence>
<accession>A0A501W481</accession>
<evidence type="ECO:0000313" key="2">
    <source>
        <dbReference type="EMBL" id="TPE42934.1"/>
    </source>
</evidence>
<feature type="domain" description="ISXO2-like transposase" evidence="1">
    <location>
        <begin position="143"/>
        <end position="293"/>
    </location>
</feature>
<feature type="non-terminal residue" evidence="2">
    <location>
        <position position="309"/>
    </location>
</feature>
<comment type="caution">
    <text evidence="2">The sequence shown here is derived from an EMBL/GenBank/DDBJ whole genome shotgun (WGS) entry which is preliminary data.</text>
</comment>
<proteinExistence type="predicted"/>
<dbReference type="AlphaFoldDB" id="A0A501W481"/>
<dbReference type="OrthoDB" id="7355934at2"/>
<dbReference type="SMART" id="SM01126">
    <property type="entry name" value="DDE_Tnp_IS1595"/>
    <property type="match status" value="1"/>
</dbReference>
<reference evidence="2 3" key="1">
    <citation type="submission" date="2019-06" db="EMBL/GenBank/DDBJ databases">
        <title>A novel bacterium of genus Marinomonas, isolated from coastal sand.</title>
        <authorList>
            <person name="Huang H."/>
            <person name="Mo K."/>
            <person name="Hu Y."/>
        </authorList>
    </citation>
    <scope>NUCLEOTIDE SEQUENCE [LARGE SCALE GENOMIC DNA]</scope>
    <source>
        <strain evidence="2 3">HB171799</strain>
    </source>
</reference>
<dbReference type="Proteomes" id="UP000315901">
    <property type="component" value="Unassembled WGS sequence"/>
</dbReference>
<dbReference type="EMBL" id="VFRR01000123">
    <property type="protein sequence ID" value="TPE42934.1"/>
    <property type="molecule type" value="Genomic_DNA"/>
</dbReference>
<gene>
    <name evidence="2" type="ORF">FJM67_17380</name>
</gene>
<name>A0A501W481_9GAMM</name>
<dbReference type="NCBIfam" id="NF033547">
    <property type="entry name" value="transpos_IS1595"/>
    <property type="match status" value="1"/>
</dbReference>
<dbReference type="Pfam" id="PF12762">
    <property type="entry name" value="DDE_Tnp_IS1595"/>
    <property type="match status" value="1"/>
</dbReference>
<protein>
    <submittedName>
        <fullName evidence="2">IS1595 family transposase</fullName>
    </submittedName>
</protein>
<dbReference type="InterPro" id="IPR024445">
    <property type="entry name" value="Tnp_ISXO2-like"/>
</dbReference>
<organism evidence="2 3">
    <name type="scientific">Maribrevibacterium harenarium</name>
    <dbReference type="NCBI Taxonomy" id="2589817"/>
    <lineage>
        <taxon>Bacteria</taxon>
        <taxon>Pseudomonadati</taxon>
        <taxon>Pseudomonadota</taxon>
        <taxon>Gammaproteobacteria</taxon>
        <taxon>Oceanospirillales</taxon>
        <taxon>Oceanospirillaceae</taxon>
        <taxon>Maribrevibacterium</taxon>
    </lineage>
</organism>
<dbReference type="RefSeq" id="WP_140591950.1">
    <property type="nucleotide sequence ID" value="NZ_VFRR01000123.1"/>
</dbReference>
<keyword evidence="3" id="KW-1185">Reference proteome</keyword>